<reference evidence="3" key="1">
    <citation type="submission" date="2017-04" db="EMBL/GenBank/DDBJ databases">
        <title>Plasmodium gonderi genome.</title>
        <authorList>
            <person name="Arisue N."/>
            <person name="Honma H."/>
            <person name="Kawai S."/>
            <person name="Tougan T."/>
            <person name="Tanabe K."/>
            <person name="Horii T."/>
        </authorList>
    </citation>
    <scope>NUCLEOTIDE SEQUENCE [LARGE SCALE GENOMIC DNA]</scope>
    <source>
        <strain evidence="3">ATCC 30045</strain>
    </source>
</reference>
<comment type="caution">
    <text evidence="2">The sequence shown here is derived from an EMBL/GenBank/DDBJ whole genome shotgun (WGS) entry which is preliminary data.</text>
</comment>
<gene>
    <name evidence="2" type="ORF">PGO_021620</name>
</gene>
<keyword evidence="3" id="KW-1185">Reference proteome</keyword>
<dbReference type="AlphaFoldDB" id="A0A1Y1JA95"/>
<feature type="signal peptide" evidence="1">
    <location>
        <begin position="1"/>
        <end position="17"/>
    </location>
</feature>
<dbReference type="OMA" id="WVDYFND"/>
<organism evidence="2 3">
    <name type="scientific">Plasmodium gonderi</name>
    <dbReference type="NCBI Taxonomy" id="77519"/>
    <lineage>
        <taxon>Eukaryota</taxon>
        <taxon>Sar</taxon>
        <taxon>Alveolata</taxon>
        <taxon>Apicomplexa</taxon>
        <taxon>Aconoidasida</taxon>
        <taxon>Haemosporida</taxon>
        <taxon>Plasmodiidae</taxon>
        <taxon>Plasmodium</taxon>
        <taxon>Plasmodium (Plasmodium)</taxon>
    </lineage>
</organism>
<feature type="chain" id="PRO_5011987936" description="RAD protein" evidence="1">
    <location>
        <begin position="18"/>
        <end position="271"/>
    </location>
</feature>
<proteinExistence type="predicted"/>
<accession>A0A1Y1JA95</accession>
<evidence type="ECO:0000313" key="3">
    <source>
        <dbReference type="Proteomes" id="UP000195521"/>
    </source>
</evidence>
<dbReference type="RefSeq" id="XP_028541779.1">
    <property type="nucleotide sequence ID" value="XM_028685978.1"/>
</dbReference>
<keyword evidence="1" id="KW-0732">Signal</keyword>
<evidence type="ECO:0000313" key="2">
    <source>
        <dbReference type="EMBL" id="GAW79190.1"/>
    </source>
</evidence>
<dbReference type="GeneID" id="39745892"/>
<dbReference type="EMBL" id="BDQF01000002">
    <property type="protein sequence ID" value="GAW79190.1"/>
    <property type="molecule type" value="Genomic_DNA"/>
</dbReference>
<dbReference type="Proteomes" id="UP000195521">
    <property type="component" value="Unassembled WGS sequence"/>
</dbReference>
<protein>
    <recommendedName>
        <fullName evidence="4">RAD protein</fullName>
    </recommendedName>
</protein>
<sequence>MMIWRIFLIFLFVLAHSSFVLYASTNDKTIWGLPISEEKVNKILSINHIENFNDYLKFIKFKYEMIGIANNRLRNISNEEAQILLNSKDALVEVLKGNADRNELKLPYEDLQDVAQYILNELIKKNEMKKIEQIVFDEKCDSYRDEYYEYRDRQFKEAFENAHSNWANNELTKNFDPQWKKMKWNLWVDYFNDILYTLKLKDYMLHNSILHLKTISSVCKQLYDTLKASLIKTYTKPFVFEYNKFLHSSIEEWKHNNQKNSSEKAKLVKKT</sequence>
<evidence type="ECO:0008006" key="4">
    <source>
        <dbReference type="Google" id="ProtNLM"/>
    </source>
</evidence>
<name>A0A1Y1JA95_PLAGO</name>
<dbReference type="OrthoDB" id="386257at2759"/>
<evidence type="ECO:0000256" key="1">
    <source>
        <dbReference type="SAM" id="SignalP"/>
    </source>
</evidence>